<evidence type="ECO:0000259" key="2">
    <source>
        <dbReference type="PROSITE" id="PS50113"/>
    </source>
</evidence>
<evidence type="ECO:0008006" key="7">
    <source>
        <dbReference type="Google" id="ProtNLM"/>
    </source>
</evidence>
<dbReference type="PANTHER" id="PTHR44757">
    <property type="entry name" value="DIGUANYLATE CYCLASE DGCP"/>
    <property type="match status" value="1"/>
</dbReference>
<dbReference type="SMART" id="SM00052">
    <property type="entry name" value="EAL"/>
    <property type="match status" value="1"/>
</dbReference>
<dbReference type="SUPFAM" id="SSF141868">
    <property type="entry name" value="EAL domain-like"/>
    <property type="match status" value="1"/>
</dbReference>
<dbReference type="InterPro" id="IPR013767">
    <property type="entry name" value="PAS_fold"/>
</dbReference>
<organism evidence="5 6">
    <name type="scientific">Paraliobacillus quinghaiensis</name>
    <dbReference type="NCBI Taxonomy" id="470815"/>
    <lineage>
        <taxon>Bacteria</taxon>
        <taxon>Bacillati</taxon>
        <taxon>Bacillota</taxon>
        <taxon>Bacilli</taxon>
        <taxon>Bacillales</taxon>
        <taxon>Bacillaceae</taxon>
        <taxon>Paraliobacillus</taxon>
    </lineage>
</organism>
<dbReference type="SMART" id="SM00091">
    <property type="entry name" value="PAS"/>
    <property type="match status" value="3"/>
</dbReference>
<evidence type="ECO:0000313" key="6">
    <source>
        <dbReference type="Proteomes" id="UP000618460"/>
    </source>
</evidence>
<dbReference type="Gene3D" id="3.30.450.20">
    <property type="entry name" value="PAS domain"/>
    <property type="match status" value="3"/>
</dbReference>
<dbReference type="Pfam" id="PF00563">
    <property type="entry name" value="EAL"/>
    <property type="match status" value="1"/>
</dbReference>
<evidence type="ECO:0000313" key="5">
    <source>
        <dbReference type="EMBL" id="GGM38046.1"/>
    </source>
</evidence>
<dbReference type="InterPro" id="IPR035919">
    <property type="entry name" value="EAL_sf"/>
</dbReference>
<dbReference type="CDD" id="cd00130">
    <property type="entry name" value="PAS"/>
    <property type="match status" value="2"/>
</dbReference>
<dbReference type="InterPro" id="IPR001633">
    <property type="entry name" value="EAL_dom"/>
</dbReference>
<sequence length="818" mass="93130">MKNEIEESIDNVSLLELSLEHTRTAIIIANKNGELTYINNYAKEMYGLPDEVLPSEDWSNYFTLLYPDGKTPIELVDLPLYRLLNGEEVRDYELSVRTKSDGKLNYYLLNGNQMKDKNNQIVGSFLIAVNVTAQKVLEQELKVTVESYHQLIENSPELILIHKDGIVLFVNPEAVNIMGAKHSNEIIGRFLLDFVHSDSKEGTLDRIKKVKNKQKLEYIEQKITRFDGEARVVEASAINVVYQGQEAIMSVGKDVTERNGVREQLEKSKQQYQSLFEFHPDAVFMFDLEGNFVSANPACEKVSGYKPVELIMTSFVPLLIPEDLDRVLTHMQQTIEGAPQYYECSIFHEQGHLIDLSLTSIPIVVDGKTVGIYGIAKDMTEQKKMQEKINHMAYYDSLTNLPNRRLLNERLEEVLTESEKNNQSFAVLFIDLDRFKFINDTMGHAIGDQLLKVVAKRLQLSIPDKDMVSRLGGDEFIILLTNVKKEEVDSIAHRIIEQFSLPLDLDSAEEILISPSIGISLYPDNANDVDAMVKYADAAMYMAKAKGKNNFQYYTSEMSQIIHRKVAIEKNLRKAIQNHELEIHYQPIINLESENLIGAEALLRWTNQEMGVISPAEFIPIAEETGLIQEIGEWVLREACRQNKDWIDQGYDSLQIMVNISIRQLQNVNFHHLVDQILDEVGLDSKHLVLEITESILHDPHDSIVVLNRLRDKGIKIALDDFGTGYSSLSYLKHLPIDRLKIDRSFIQDLETNSNAVSMVKSIIDIGRNLNLKIIAEGIETEEQFEVLKELQCTNGQGYYISKPLSSKAFEKTILKGS</sequence>
<dbReference type="Gene3D" id="3.30.70.270">
    <property type="match status" value="1"/>
</dbReference>
<feature type="domain" description="PAC" evidence="2">
    <location>
        <begin position="340"/>
        <end position="391"/>
    </location>
</feature>
<dbReference type="Pfam" id="PF08448">
    <property type="entry name" value="PAS_4"/>
    <property type="match status" value="1"/>
</dbReference>
<evidence type="ECO:0000259" key="3">
    <source>
        <dbReference type="PROSITE" id="PS50883"/>
    </source>
</evidence>
<dbReference type="InterPro" id="IPR035965">
    <property type="entry name" value="PAS-like_dom_sf"/>
</dbReference>
<keyword evidence="6" id="KW-1185">Reference proteome</keyword>
<dbReference type="PIRSF" id="PIRSF005925">
    <property type="entry name" value="Dos"/>
    <property type="match status" value="1"/>
</dbReference>
<dbReference type="PROSITE" id="PS50883">
    <property type="entry name" value="EAL"/>
    <property type="match status" value="1"/>
</dbReference>
<comment type="caution">
    <text evidence="5">The sequence shown here is derived from an EMBL/GenBank/DDBJ whole genome shotgun (WGS) entry which is preliminary data.</text>
</comment>
<dbReference type="PROSITE" id="PS50113">
    <property type="entry name" value="PAC"/>
    <property type="match status" value="3"/>
</dbReference>
<dbReference type="NCBIfam" id="TIGR00229">
    <property type="entry name" value="sensory_box"/>
    <property type="match status" value="3"/>
</dbReference>
<dbReference type="InterPro" id="IPR043128">
    <property type="entry name" value="Rev_trsase/Diguanyl_cyclase"/>
</dbReference>
<feature type="domain" description="PAS" evidence="1">
    <location>
        <begin position="144"/>
        <end position="214"/>
    </location>
</feature>
<dbReference type="InterPro" id="IPR000014">
    <property type="entry name" value="PAS"/>
</dbReference>
<feature type="domain" description="GGDEF" evidence="4">
    <location>
        <begin position="423"/>
        <end position="556"/>
    </location>
</feature>
<dbReference type="FunFam" id="3.20.20.450:FF:000001">
    <property type="entry name" value="Cyclic di-GMP phosphodiesterase yahA"/>
    <property type="match status" value="1"/>
</dbReference>
<dbReference type="SUPFAM" id="SSF55785">
    <property type="entry name" value="PYP-like sensor domain (PAS domain)"/>
    <property type="match status" value="3"/>
</dbReference>
<dbReference type="InterPro" id="IPR052155">
    <property type="entry name" value="Biofilm_reg_signaling"/>
</dbReference>
<dbReference type="InterPro" id="IPR012226">
    <property type="entry name" value="Diguanyl_cyclase/Pdiesterase"/>
</dbReference>
<dbReference type="PROSITE" id="PS50112">
    <property type="entry name" value="PAS"/>
    <property type="match status" value="3"/>
</dbReference>
<accession>A0A917TVX9</accession>
<dbReference type="SUPFAM" id="SSF55073">
    <property type="entry name" value="Nucleotide cyclase"/>
    <property type="match status" value="1"/>
</dbReference>
<dbReference type="PANTHER" id="PTHR44757:SF2">
    <property type="entry name" value="BIOFILM ARCHITECTURE MAINTENANCE PROTEIN MBAA"/>
    <property type="match status" value="1"/>
</dbReference>
<evidence type="ECO:0000259" key="1">
    <source>
        <dbReference type="PROSITE" id="PS50112"/>
    </source>
</evidence>
<feature type="domain" description="PAS" evidence="1">
    <location>
        <begin position="268"/>
        <end position="338"/>
    </location>
</feature>
<dbReference type="InterPro" id="IPR029787">
    <property type="entry name" value="Nucleotide_cyclase"/>
</dbReference>
<dbReference type="GO" id="GO:0006355">
    <property type="term" value="P:regulation of DNA-templated transcription"/>
    <property type="evidence" value="ECO:0007669"/>
    <property type="project" value="InterPro"/>
</dbReference>
<dbReference type="FunFam" id="3.30.70.270:FF:000001">
    <property type="entry name" value="Diguanylate cyclase domain protein"/>
    <property type="match status" value="1"/>
</dbReference>
<feature type="domain" description="PAC" evidence="2">
    <location>
        <begin position="217"/>
        <end position="267"/>
    </location>
</feature>
<reference evidence="5" key="1">
    <citation type="journal article" date="2014" name="Int. J. Syst. Evol. Microbiol.">
        <title>Complete genome sequence of Corynebacterium casei LMG S-19264T (=DSM 44701T), isolated from a smear-ripened cheese.</title>
        <authorList>
            <consortium name="US DOE Joint Genome Institute (JGI-PGF)"/>
            <person name="Walter F."/>
            <person name="Albersmeier A."/>
            <person name="Kalinowski J."/>
            <person name="Ruckert C."/>
        </authorList>
    </citation>
    <scope>NUCLEOTIDE SEQUENCE</scope>
    <source>
        <strain evidence="5">CGMCC 1.6333</strain>
    </source>
</reference>
<dbReference type="CDD" id="cd01949">
    <property type="entry name" value="GGDEF"/>
    <property type="match status" value="1"/>
</dbReference>
<dbReference type="CDD" id="cd01948">
    <property type="entry name" value="EAL"/>
    <property type="match status" value="1"/>
</dbReference>
<dbReference type="NCBIfam" id="TIGR00254">
    <property type="entry name" value="GGDEF"/>
    <property type="match status" value="1"/>
</dbReference>
<feature type="domain" description="PAS" evidence="1">
    <location>
        <begin position="11"/>
        <end position="87"/>
    </location>
</feature>
<dbReference type="InterPro" id="IPR000700">
    <property type="entry name" value="PAS-assoc_C"/>
</dbReference>
<gene>
    <name evidence="5" type="ORF">GCM10011351_25270</name>
</gene>
<dbReference type="Pfam" id="PF00990">
    <property type="entry name" value="GGDEF"/>
    <property type="match status" value="1"/>
</dbReference>
<dbReference type="AlphaFoldDB" id="A0A917TVX9"/>
<dbReference type="InterPro" id="IPR000160">
    <property type="entry name" value="GGDEF_dom"/>
</dbReference>
<dbReference type="Gene3D" id="3.20.20.450">
    <property type="entry name" value="EAL domain"/>
    <property type="match status" value="1"/>
</dbReference>
<dbReference type="PROSITE" id="PS50887">
    <property type="entry name" value="GGDEF"/>
    <property type="match status" value="1"/>
</dbReference>
<feature type="domain" description="PAC" evidence="2">
    <location>
        <begin position="90"/>
        <end position="143"/>
    </location>
</feature>
<dbReference type="EMBL" id="BMLG01000017">
    <property type="protein sequence ID" value="GGM38046.1"/>
    <property type="molecule type" value="Genomic_DNA"/>
</dbReference>
<dbReference type="InterPro" id="IPR013656">
    <property type="entry name" value="PAS_4"/>
</dbReference>
<dbReference type="Pfam" id="PF00989">
    <property type="entry name" value="PAS"/>
    <property type="match status" value="1"/>
</dbReference>
<dbReference type="Proteomes" id="UP000618460">
    <property type="component" value="Unassembled WGS sequence"/>
</dbReference>
<dbReference type="Pfam" id="PF13426">
    <property type="entry name" value="PAS_9"/>
    <property type="match status" value="1"/>
</dbReference>
<evidence type="ECO:0000259" key="4">
    <source>
        <dbReference type="PROSITE" id="PS50887"/>
    </source>
</evidence>
<reference evidence="5" key="2">
    <citation type="submission" date="2020-09" db="EMBL/GenBank/DDBJ databases">
        <authorList>
            <person name="Sun Q."/>
            <person name="Zhou Y."/>
        </authorList>
    </citation>
    <scope>NUCLEOTIDE SEQUENCE</scope>
    <source>
        <strain evidence="5">CGMCC 1.6333</strain>
    </source>
</reference>
<dbReference type="SMART" id="SM00267">
    <property type="entry name" value="GGDEF"/>
    <property type="match status" value="1"/>
</dbReference>
<proteinExistence type="predicted"/>
<name>A0A917TVX9_9BACI</name>
<feature type="domain" description="EAL" evidence="3">
    <location>
        <begin position="565"/>
        <end position="818"/>
    </location>
</feature>
<protein>
    <recommendedName>
        <fullName evidence="7">EAL domain-containing protein</fullName>
    </recommendedName>
</protein>